<reference evidence="1" key="1">
    <citation type="submission" date="2021-06" db="EMBL/GenBank/DDBJ databases">
        <authorList>
            <person name="Kallberg Y."/>
            <person name="Tangrot J."/>
            <person name="Rosling A."/>
        </authorList>
    </citation>
    <scope>NUCLEOTIDE SEQUENCE</scope>
    <source>
        <strain evidence="1">IN212</strain>
    </source>
</reference>
<sequence length="164" mass="18639">FKIANIQNSEDYIEDFLVDEFYSESDSNLGSLSDPSITSLLPKLYLEDYSNLVSITDSLTTSLLEAVDNSVSENSDFDNESEDKCESDCIECEFTLNAAYQKCINLVYINKLTETHNHDLKNSKLVQQSSLSAHKIPSNIKEEICFYVQECQLEATVLKRILRN</sequence>
<feature type="non-terminal residue" evidence="1">
    <location>
        <position position="164"/>
    </location>
</feature>
<dbReference type="AlphaFoldDB" id="A0A9N9NIG7"/>
<dbReference type="OrthoDB" id="2424260at2759"/>
<accession>A0A9N9NIG7</accession>
<evidence type="ECO:0000313" key="1">
    <source>
        <dbReference type="EMBL" id="CAG8733570.1"/>
    </source>
</evidence>
<keyword evidence="2" id="KW-1185">Reference proteome</keyword>
<organism evidence="1 2">
    <name type="scientific">Racocetra fulgida</name>
    <dbReference type="NCBI Taxonomy" id="60492"/>
    <lineage>
        <taxon>Eukaryota</taxon>
        <taxon>Fungi</taxon>
        <taxon>Fungi incertae sedis</taxon>
        <taxon>Mucoromycota</taxon>
        <taxon>Glomeromycotina</taxon>
        <taxon>Glomeromycetes</taxon>
        <taxon>Diversisporales</taxon>
        <taxon>Gigasporaceae</taxon>
        <taxon>Racocetra</taxon>
    </lineage>
</organism>
<dbReference type="EMBL" id="CAJVPZ010029200">
    <property type="protein sequence ID" value="CAG8733570.1"/>
    <property type="molecule type" value="Genomic_DNA"/>
</dbReference>
<feature type="non-terminal residue" evidence="1">
    <location>
        <position position="1"/>
    </location>
</feature>
<protein>
    <submittedName>
        <fullName evidence="1">16757_t:CDS:1</fullName>
    </submittedName>
</protein>
<name>A0A9N9NIG7_9GLOM</name>
<gene>
    <name evidence="1" type="ORF">RFULGI_LOCUS12327</name>
</gene>
<comment type="caution">
    <text evidence="1">The sequence shown here is derived from an EMBL/GenBank/DDBJ whole genome shotgun (WGS) entry which is preliminary data.</text>
</comment>
<dbReference type="Proteomes" id="UP000789396">
    <property type="component" value="Unassembled WGS sequence"/>
</dbReference>
<evidence type="ECO:0000313" key="2">
    <source>
        <dbReference type="Proteomes" id="UP000789396"/>
    </source>
</evidence>
<proteinExistence type="predicted"/>